<feature type="signal peptide" evidence="1">
    <location>
        <begin position="1"/>
        <end position="36"/>
    </location>
</feature>
<dbReference type="Proteomes" id="UP000531251">
    <property type="component" value="Unassembled WGS sequence"/>
</dbReference>
<feature type="domain" description="AB hydrolase-1" evidence="2">
    <location>
        <begin position="66"/>
        <end position="309"/>
    </location>
</feature>
<accession>A0A7X6BCL6</accession>
<dbReference type="Pfam" id="PF12697">
    <property type="entry name" value="Abhydrolase_6"/>
    <property type="match status" value="1"/>
</dbReference>
<comment type="caution">
    <text evidence="3">The sequence shown here is derived from an EMBL/GenBank/DDBJ whole genome shotgun (WGS) entry which is preliminary data.</text>
</comment>
<gene>
    <name evidence="3" type="ORF">GGR89_002555</name>
</gene>
<dbReference type="RefSeq" id="WP_241218084.1">
    <property type="nucleotide sequence ID" value="NZ_BAAADY010000003.1"/>
</dbReference>
<name>A0A7X6BCL6_9SPHN</name>
<dbReference type="PANTHER" id="PTHR43798:SF5">
    <property type="entry name" value="MONOACYLGLYCEROL LIPASE ABHD6"/>
    <property type="match status" value="1"/>
</dbReference>
<dbReference type="GO" id="GO:0047372">
    <property type="term" value="F:monoacylglycerol lipase activity"/>
    <property type="evidence" value="ECO:0007669"/>
    <property type="project" value="TreeGrafter"/>
</dbReference>
<keyword evidence="1" id="KW-0732">Signal</keyword>
<dbReference type="InterPro" id="IPR000073">
    <property type="entry name" value="AB_hydrolase_1"/>
</dbReference>
<keyword evidence="4" id="KW-1185">Reference proteome</keyword>
<dbReference type="Gene3D" id="3.40.50.1820">
    <property type="entry name" value="alpha/beta hydrolase"/>
    <property type="match status" value="1"/>
</dbReference>
<proteinExistence type="predicted"/>
<dbReference type="EMBL" id="JAATJB010000007">
    <property type="protein sequence ID" value="NJB98224.1"/>
    <property type="molecule type" value="Genomic_DNA"/>
</dbReference>
<sequence>MNRHLRCLCRRDNRLPWFAILLALLVANAFFKHAHAAPVRAIATPADTLVQMDHISVQVLGRGSPVVLIPGLSSPRATWDGVVPELIRSHRVYLVQVNGFGGEDPRGNLQPGILDGIVADLHTLIATRKLGAVPVVGHSMGGLVTLMLARAHPGDVQKALVVDALPFIGTLFAPAATPESIRPQAEMMRAQMTSLYGKPIPEQVGRMIARQNALKPASQETVAGWSARADMRVSGQALYEDMTTDLRPVLPKILAPITVLVPWTEARGGEEKVLGLYRAQYAGAPNATIRGVGDSGHFLMLDQPAVFERALMTFLN</sequence>
<dbReference type="GO" id="GO:0046464">
    <property type="term" value="P:acylglycerol catabolic process"/>
    <property type="evidence" value="ECO:0007669"/>
    <property type="project" value="TreeGrafter"/>
</dbReference>
<dbReference type="SUPFAM" id="SSF53474">
    <property type="entry name" value="alpha/beta-Hydrolases"/>
    <property type="match status" value="1"/>
</dbReference>
<evidence type="ECO:0000256" key="1">
    <source>
        <dbReference type="SAM" id="SignalP"/>
    </source>
</evidence>
<evidence type="ECO:0000313" key="4">
    <source>
        <dbReference type="Proteomes" id="UP000531251"/>
    </source>
</evidence>
<dbReference type="AlphaFoldDB" id="A0A7X6BCL6"/>
<evidence type="ECO:0000313" key="3">
    <source>
        <dbReference type="EMBL" id="NJB98224.1"/>
    </source>
</evidence>
<dbReference type="PANTHER" id="PTHR43798">
    <property type="entry name" value="MONOACYLGLYCEROL LIPASE"/>
    <property type="match status" value="1"/>
</dbReference>
<protein>
    <submittedName>
        <fullName evidence="3">Pimeloyl-ACP methyl ester carboxylesterase</fullName>
    </submittedName>
</protein>
<dbReference type="PRINTS" id="PR00111">
    <property type="entry name" value="ABHYDROLASE"/>
</dbReference>
<dbReference type="InterPro" id="IPR050266">
    <property type="entry name" value="AB_hydrolase_sf"/>
</dbReference>
<organism evidence="3 4">
    <name type="scientific">Sphingomonas trueperi</name>
    <dbReference type="NCBI Taxonomy" id="53317"/>
    <lineage>
        <taxon>Bacteria</taxon>
        <taxon>Pseudomonadati</taxon>
        <taxon>Pseudomonadota</taxon>
        <taxon>Alphaproteobacteria</taxon>
        <taxon>Sphingomonadales</taxon>
        <taxon>Sphingomonadaceae</taxon>
        <taxon>Sphingomonas</taxon>
    </lineage>
</organism>
<dbReference type="GO" id="GO:0016020">
    <property type="term" value="C:membrane"/>
    <property type="evidence" value="ECO:0007669"/>
    <property type="project" value="TreeGrafter"/>
</dbReference>
<feature type="chain" id="PRO_5031256659" evidence="1">
    <location>
        <begin position="37"/>
        <end position="316"/>
    </location>
</feature>
<evidence type="ECO:0000259" key="2">
    <source>
        <dbReference type="Pfam" id="PF12697"/>
    </source>
</evidence>
<reference evidence="3 4" key="1">
    <citation type="submission" date="2020-03" db="EMBL/GenBank/DDBJ databases">
        <title>Genomic Encyclopedia of Type Strains, Phase IV (KMG-IV): sequencing the most valuable type-strain genomes for metagenomic binning, comparative biology and taxonomic classification.</title>
        <authorList>
            <person name="Goeker M."/>
        </authorList>
    </citation>
    <scope>NUCLEOTIDE SEQUENCE [LARGE SCALE GENOMIC DNA]</scope>
    <source>
        <strain evidence="3 4">DSM 7225</strain>
    </source>
</reference>
<dbReference type="InterPro" id="IPR029058">
    <property type="entry name" value="AB_hydrolase_fold"/>
</dbReference>